<dbReference type="PATRIC" id="fig|889306.3.peg.3392"/>
<dbReference type="GO" id="GO:0009252">
    <property type="term" value="P:peptidoglycan biosynthetic process"/>
    <property type="evidence" value="ECO:0007669"/>
    <property type="project" value="UniProtKB-KW"/>
</dbReference>
<comment type="caution">
    <text evidence="14">The sequence shown here is derived from an EMBL/GenBank/DDBJ whole genome shotgun (WGS) entry which is preliminary data.</text>
</comment>
<keyword evidence="4" id="KW-1003">Cell membrane</keyword>
<dbReference type="Gene3D" id="1.10.10.1230">
    <property type="entry name" value="Penicillin-binding protein, N-terminal non-catalytic domain, head sub-domain"/>
    <property type="match status" value="1"/>
</dbReference>
<dbReference type="Proteomes" id="UP000031938">
    <property type="component" value="Unassembled WGS sequence"/>
</dbReference>
<dbReference type="PANTHER" id="PTHR30627">
    <property type="entry name" value="PEPTIDOGLYCAN D,D-TRANSPEPTIDASE"/>
    <property type="match status" value="1"/>
</dbReference>
<evidence type="ECO:0000256" key="2">
    <source>
        <dbReference type="ARBA" id="ARBA00004236"/>
    </source>
</evidence>
<keyword evidence="6" id="KW-0133">Cell shape</keyword>
<dbReference type="STRING" id="889306.KP78_33750"/>
<evidence type="ECO:0000259" key="13">
    <source>
        <dbReference type="Pfam" id="PF03717"/>
    </source>
</evidence>
<evidence type="ECO:0000256" key="1">
    <source>
        <dbReference type="ARBA" id="ARBA00004167"/>
    </source>
</evidence>
<dbReference type="EMBL" id="JXRP01000019">
    <property type="protein sequence ID" value="KIL44411.1"/>
    <property type="molecule type" value="Genomic_DNA"/>
</dbReference>
<dbReference type="InterPro" id="IPR005311">
    <property type="entry name" value="PBP_dimer"/>
</dbReference>
<feature type="domain" description="Penicillin-binding protein transpeptidase" evidence="12">
    <location>
        <begin position="350"/>
        <end position="665"/>
    </location>
</feature>
<evidence type="ECO:0000313" key="14">
    <source>
        <dbReference type="EMBL" id="KIL44411.1"/>
    </source>
</evidence>
<comment type="similarity">
    <text evidence="3">Belongs to the transpeptidase family.</text>
</comment>
<dbReference type="SUPFAM" id="SSF56519">
    <property type="entry name" value="Penicillin binding protein dimerisation domain"/>
    <property type="match status" value="1"/>
</dbReference>
<evidence type="ECO:0000256" key="9">
    <source>
        <dbReference type="ARBA" id="ARBA00023136"/>
    </source>
</evidence>
<keyword evidence="5" id="KW-0812">Transmembrane</keyword>
<evidence type="ECO:0000256" key="11">
    <source>
        <dbReference type="SAM" id="MobiDB-lite"/>
    </source>
</evidence>
<keyword evidence="8" id="KW-1133">Transmembrane helix</keyword>
<dbReference type="Gene3D" id="3.40.710.10">
    <property type="entry name" value="DD-peptidase/beta-lactamase superfamily"/>
    <property type="match status" value="1"/>
</dbReference>
<keyword evidence="10" id="KW-0961">Cell wall biogenesis/degradation</keyword>
<keyword evidence="7" id="KW-0573">Peptidoglycan synthesis</keyword>
<reference evidence="14 15" key="1">
    <citation type="submission" date="2015-01" db="EMBL/GenBank/DDBJ databases">
        <title>Genome sequencing of Jeotgalibacillus soli.</title>
        <authorList>
            <person name="Goh K.M."/>
            <person name="Chan K.-G."/>
            <person name="Yaakop A.S."/>
            <person name="Ee R."/>
            <person name="Gan H.M."/>
            <person name="Chan C.S."/>
        </authorList>
    </citation>
    <scope>NUCLEOTIDE SEQUENCE [LARGE SCALE GENOMIC DNA]</scope>
    <source>
        <strain evidence="14 15">P9</strain>
    </source>
</reference>
<dbReference type="InterPro" id="IPR001460">
    <property type="entry name" value="PCN-bd_Tpept"/>
</dbReference>
<accession>A0A0C2VIU4</accession>
<evidence type="ECO:0000256" key="3">
    <source>
        <dbReference type="ARBA" id="ARBA00007171"/>
    </source>
</evidence>
<evidence type="ECO:0000256" key="6">
    <source>
        <dbReference type="ARBA" id="ARBA00022960"/>
    </source>
</evidence>
<evidence type="ECO:0000256" key="8">
    <source>
        <dbReference type="ARBA" id="ARBA00022989"/>
    </source>
</evidence>
<dbReference type="PANTHER" id="PTHR30627:SF2">
    <property type="entry name" value="PEPTIDOGLYCAN D,D-TRANSPEPTIDASE MRDA"/>
    <property type="match status" value="1"/>
</dbReference>
<dbReference type="GO" id="GO:0008658">
    <property type="term" value="F:penicillin binding"/>
    <property type="evidence" value="ECO:0007669"/>
    <property type="project" value="InterPro"/>
</dbReference>
<dbReference type="SUPFAM" id="SSF56601">
    <property type="entry name" value="beta-lactamase/transpeptidase-like"/>
    <property type="match status" value="1"/>
</dbReference>
<dbReference type="Pfam" id="PF03717">
    <property type="entry name" value="PBP_dimer"/>
    <property type="match status" value="1"/>
</dbReference>
<sequence length="718" mass="80796">MNKEATRSKKRKKAKKSHVSSRMNMLFFGVFILFSLLILRLGIVQIVNGEDYTRQLERTEEVLVNTSVPRGKMFDRYGNIVVDNQPVNAITYTKTQQTKQEDMLAVAKKLSALIKQETDRVTLRDKQDFWIRLNKDVAESKVTDEEKKLLEEGELSQSDYDALIRERITEKELDSLTDEELEVLAIYREMQTGYNLSPQIIKNDKVTDEEFAQVSEQLSSLPGVNTMVDWNRAYPYGEAFRSALGSVRAIPEDKIEYYLSRDYTRNDRVGTSYLELQYEDILQGQKSKVKTLTDKAGNVIESQLIQNGERGKDLVLSIDMELQTEVEKIVENEILRLKRKGTHHLFDRAFVVMMDPNTGEVLAMVGKQYDEEENEVVDYNIGAFTTAYEAGSSVKGATVLSGYQDGVIVPGETLYDEVIRIKDSPPKGSWFASRGPQYFTDTGALEISSNGYMFKIALAMANATYTPNQPIDIPYSAFTKMRNYFGQFGLGVETGIDLPGENTGFQTHMNVDAGKLLDLSIGQFDTYTAMQLAQYVSTIANGGYRIEPRIVKEIREPSMENGTMGPLLQEMKPKVLNRIDNTKAEIDQVKRGFWGSFNGAHGTGRDFIGNGYEAAGKTGTAEVVYFGPKYEPGTTPEETTNSTLVGYAPASQPEVAFSVLAPWIYENGSDRNREDMNEIIGTQVLAKYFELRQKRMNEEGTDKDTEVDVAEEAAEDGN</sequence>
<dbReference type="InterPro" id="IPR050515">
    <property type="entry name" value="Beta-lactam/transpept"/>
</dbReference>
<evidence type="ECO:0000313" key="15">
    <source>
        <dbReference type="Proteomes" id="UP000031938"/>
    </source>
</evidence>
<keyword evidence="9" id="KW-0472">Membrane</keyword>
<dbReference type="GO" id="GO:0071555">
    <property type="term" value="P:cell wall organization"/>
    <property type="evidence" value="ECO:0007669"/>
    <property type="project" value="UniProtKB-KW"/>
</dbReference>
<dbReference type="InterPro" id="IPR012338">
    <property type="entry name" value="Beta-lactam/transpept-like"/>
</dbReference>
<evidence type="ECO:0000256" key="7">
    <source>
        <dbReference type="ARBA" id="ARBA00022984"/>
    </source>
</evidence>
<feature type="compositionally biased region" description="Basic and acidic residues" evidence="11">
    <location>
        <begin position="696"/>
        <end position="706"/>
    </location>
</feature>
<dbReference type="InterPro" id="IPR036138">
    <property type="entry name" value="PBP_dimer_sf"/>
</dbReference>
<evidence type="ECO:0000259" key="12">
    <source>
        <dbReference type="Pfam" id="PF00905"/>
    </source>
</evidence>
<evidence type="ECO:0000256" key="10">
    <source>
        <dbReference type="ARBA" id="ARBA00023316"/>
    </source>
</evidence>
<feature type="domain" description="Penicillin-binding protein dimerisation" evidence="13">
    <location>
        <begin position="67"/>
        <end position="302"/>
    </location>
</feature>
<evidence type="ECO:0000256" key="4">
    <source>
        <dbReference type="ARBA" id="ARBA00022475"/>
    </source>
</evidence>
<dbReference type="GO" id="GO:0071972">
    <property type="term" value="F:peptidoglycan L,D-transpeptidase activity"/>
    <property type="evidence" value="ECO:0007669"/>
    <property type="project" value="TreeGrafter"/>
</dbReference>
<protein>
    <recommendedName>
        <fullName evidence="16">Serine-type D-Ala-D-Ala carboxypeptidase</fullName>
    </recommendedName>
</protein>
<evidence type="ECO:0000256" key="5">
    <source>
        <dbReference type="ARBA" id="ARBA00022692"/>
    </source>
</evidence>
<gene>
    <name evidence="14" type="ORF">KP78_33750</name>
</gene>
<dbReference type="AlphaFoldDB" id="A0A0C2VIU4"/>
<organism evidence="14 15">
    <name type="scientific">Jeotgalibacillus soli</name>
    <dbReference type="NCBI Taxonomy" id="889306"/>
    <lineage>
        <taxon>Bacteria</taxon>
        <taxon>Bacillati</taxon>
        <taxon>Bacillota</taxon>
        <taxon>Bacilli</taxon>
        <taxon>Bacillales</taxon>
        <taxon>Caryophanaceae</taxon>
        <taxon>Jeotgalibacillus</taxon>
    </lineage>
</organism>
<comment type="subcellular location">
    <subcellularLocation>
        <location evidence="2">Cell membrane</location>
    </subcellularLocation>
    <subcellularLocation>
        <location evidence="1">Membrane</location>
        <topology evidence="1">Single-pass membrane protein</topology>
    </subcellularLocation>
</comment>
<feature type="region of interest" description="Disordered" evidence="11">
    <location>
        <begin position="696"/>
        <end position="718"/>
    </location>
</feature>
<dbReference type="Pfam" id="PF00905">
    <property type="entry name" value="Transpeptidase"/>
    <property type="match status" value="1"/>
</dbReference>
<dbReference type="GO" id="GO:0008360">
    <property type="term" value="P:regulation of cell shape"/>
    <property type="evidence" value="ECO:0007669"/>
    <property type="project" value="UniProtKB-KW"/>
</dbReference>
<dbReference type="Gene3D" id="3.90.1310.10">
    <property type="entry name" value="Penicillin-binding protein 2a (Domain 2)"/>
    <property type="match status" value="1"/>
</dbReference>
<name>A0A0C2VIU4_9BACL</name>
<feature type="compositionally biased region" description="Acidic residues" evidence="11">
    <location>
        <begin position="707"/>
        <end position="718"/>
    </location>
</feature>
<proteinExistence type="inferred from homology"/>
<evidence type="ECO:0008006" key="16">
    <source>
        <dbReference type="Google" id="ProtNLM"/>
    </source>
</evidence>
<keyword evidence="15" id="KW-1185">Reference proteome</keyword>
<dbReference type="GO" id="GO:0005886">
    <property type="term" value="C:plasma membrane"/>
    <property type="evidence" value="ECO:0007669"/>
    <property type="project" value="UniProtKB-SubCell"/>
</dbReference>